<feature type="region of interest" description="Disordered" evidence="1">
    <location>
        <begin position="17"/>
        <end position="492"/>
    </location>
</feature>
<feature type="compositionally biased region" description="Basic and acidic residues" evidence="1">
    <location>
        <begin position="243"/>
        <end position="252"/>
    </location>
</feature>
<protein>
    <submittedName>
        <fullName evidence="2">Uncharacterized protein</fullName>
    </submittedName>
</protein>
<reference evidence="2 3" key="1">
    <citation type="journal article" date="2012" name="Genome Biol.">
        <title>Genome and low-iron response of an oceanic diatom adapted to chronic iron limitation.</title>
        <authorList>
            <person name="Lommer M."/>
            <person name="Specht M."/>
            <person name="Roy A.S."/>
            <person name="Kraemer L."/>
            <person name="Andreson R."/>
            <person name="Gutowska M.A."/>
            <person name="Wolf J."/>
            <person name="Bergner S.V."/>
            <person name="Schilhabel M.B."/>
            <person name="Klostermeier U.C."/>
            <person name="Beiko R.G."/>
            <person name="Rosenstiel P."/>
            <person name="Hippler M."/>
            <person name="Laroche J."/>
        </authorList>
    </citation>
    <scope>NUCLEOTIDE SEQUENCE [LARGE SCALE GENOMIC DNA]</scope>
    <source>
        <strain evidence="2 3">CCMP1005</strain>
    </source>
</reference>
<dbReference type="InterPro" id="IPR032675">
    <property type="entry name" value="LRR_dom_sf"/>
</dbReference>
<feature type="compositionally biased region" description="Polar residues" evidence="1">
    <location>
        <begin position="231"/>
        <end position="242"/>
    </location>
</feature>
<proteinExistence type="predicted"/>
<feature type="compositionally biased region" description="Basic and acidic residues" evidence="1">
    <location>
        <begin position="381"/>
        <end position="393"/>
    </location>
</feature>
<feature type="compositionally biased region" description="Polar residues" evidence="1">
    <location>
        <begin position="203"/>
        <end position="215"/>
    </location>
</feature>
<dbReference type="SMART" id="SM00368">
    <property type="entry name" value="LRR_RI"/>
    <property type="match status" value="2"/>
</dbReference>
<evidence type="ECO:0000256" key="1">
    <source>
        <dbReference type="SAM" id="MobiDB-lite"/>
    </source>
</evidence>
<dbReference type="SUPFAM" id="SSF52047">
    <property type="entry name" value="RNI-like"/>
    <property type="match status" value="1"/>
</dbReference>
<organism evidence="2 3">
    <name type="scientific">Thalassiosira oceanica</name>
    <name type="common">Marine diatom</name>
    <dbReference type="NCBI Taxonomy" id="159749"/>
    <lineage>
        <taxon>Eukaryota</taxon>
        <taxon>Sar</taxon>
        <taxon>Stramenopiles</taxon>
        <taxon>Ochrophyta</taxon>
        <taxon>Bacillariophyta</taxon>
        <taxon>Coscinodiscophyceae</taxon>
        <taxon>Thalassiosirophycidae</taxon>
        <taxon>Thalassiosirales</taxon>
        <taxon>Thalassiosiraceae</taxon>
        <taxon>Thalassiosira</taxon>
    </lineage>
</organism>
<name>K0RUS2_THAOC</name>
<feature type="compositionally biased region" description="Polar residues" evidence="1">
    <location>
        <begin position="306"/>
        <end position="315"/>
    </location>
</feature>
<dbReference type="EMBL" id="AGNL01039540">
    <property type="protein sequence ID" value="EJK52601.1"/>
    <property type="molecule type" value="Genomic_DNA"/>
</dbReference>
<feature type="region of interest" description="Disordered" evidence="1">
    <location>
        <begin position="511"/>
        <end position="533"/>
    </location>
</feature>
<feature type="compositionally biased region" description="Acidic residues" evidence="1">
    <location>
        <begin position="513"/>
        <end position="522"/>
    </location>
</feature>
<feature type="compositionally biased region" description="Low complexity" evidence="1">
    <location>
        <begin position="45"/>
        <end position="59"/>
    </location>
</feature>
<feature type="compositionally biased region" description="Acidic residues" evidence="1">
    <location>
        <begin position="187"/>
        <end position="197"/>
    </location>
</feature>
<feature type="compositionally biased region" description="Acidic residues" evidence="1">
    <location>
        <begin position="479"/>
        <end position="492"/>
    </location>
</feature>
<dbReference type="OrthoDB" id="48146at2759"/>
<sequence>MVGRKWKVAKAVLKVAVTGKAKNKQASLDEPARGKKSKRKETDESSSSSSDGSSYYSSSGDEDDSSYESDSSEYTSGSSSSEDEDDSGGKKSQAQIKRMESKPSAAAAVSANGQVKLATLPDDSDSDSSVSYGCGTYHRRESLSSYSSSEEEDNESATSNGSSYGSGGSQSGSGGSSSGSGSSSSGEESDASGEESDDRATPQAVSNKSMSSNDPNGVERDRAKEEERLQELQNGSSNNDESNANRRKERPPSEQAPMETNKAETSSEAQQNKKVGDGQGRQRRLSNAAASDLSQSFLSQQLADANSNLRESLTSDNDDKNGETPAKPIGESPSSRFASMMAGLKSSSNIDEDAQGGQEKDGDTDEESLFEAPKIVMQRGESVRSLDTSETKDSNSSGSSGIENGKKIDLNGSANMDPPGVANGNDIKSSSSRFKLDQNEYEEDGKSSNTASAGDEKPDDNYQQQEFDPQNGYQNDHYGDDDHDSYDDEDMMTEDDYYPEETMSILTPIAEGESAEESDFDESSQSASDSEKDIGLQNMSIFTGPPLEVGGGVSKEEDLMVARQESIRASIEETMSRIKSNNPDLTHVRLDNCDMDNVDAIRLLGLIGTNDHITDVSLAHNKLGDESAVALAKLLSSGTYKPLGDINLSGNLIGNKGVLVLKRSIKRATDGNSGSKGVTINTIDLSNNLADQHVMDGLHVPCITCALPSPGQQEHNQRAGLSSSFAKADVASSIPSCNYDMGVALKDEETQSQFRKKLISSRKKKRGNAATLLSDTIASGCLESGWRLRPAREAENSMDTCTVMTIDKGSCAIDRHGIALSGDVHKKELCSNLSMDGIHDDLNKSLVKLSQVSITGELVRLSGLDDILDDMAQKHRTWASSLTKLDPRWQIRKFFNDMSAFGSVLADVQGSPHKRGNGSVGSQAIFTVWRPTSTDAMSKMMSGDGVGKGIEVKGKSAKTGCLSGYVPFLQIHEDRHKDKVRIPPKSDRTRIFFKTEKARDEVREYLECISKDMSSMVSRAENALEKSKLESHPNEVFSAEVNLTSIASKYEVDDPRIGMGDEYAPVTYRLDAPCRVLWEGLVVRKNISRPTGSRFDTGRASQPAFQDMNFAALQHHREVESDPLPVLYQYSDEDPFDARMLLMAYEEEGKVTSVVSDFDCFLIGSRNFSYEAPMSREQLELVDWCVSQLEWILETHTEPESWTTRWLEILKYAAQNGFHPSMPRFGFGDPTSYSMIEASVLRSAKTCGAVRHGPDEKFLIIFPGNEVWRYVSERELREILLDKIREGFAFPLNPKWLLCDPGWITLFRELLSSKHASVKDSLDKWFPPESGLRERILDISRRFPDCFLDKNKEGESAVAEAEEKYKRYLILRRAKLKLKAVARLNSLLDAP</sequence>
<feature type="compositionally biased region" description="Low complexity" evidence="1">
    <location>
        <begin position="288"/>
        <end position="305"/>
    </location>
</feature>
<comment type="caution">
    <text evidence="2">The sequence shown here is derived from an EMBL/GenBank/DDBJ whole genome shotgun (WGS) entry which is preliminary data.</text>
</comment>
<keyword evidence="3" id="KW-1185">Reference proteome</keyword>
<feature type="compositionally biased region" description="Basic and acidic residues" evidence="1">
    <location>
        <begin position="217"/>
        <end position="230"/>
    </location>
</feature>
<feature type="compositionally biased region" description="Low complexity" evidence="1">
    <location>
        <begin position="394"/>
        <end position="403"/>
    </location>
</feature>
<accession>K0RUS2</accession>
<gene>
    <name evidence="2" type="ORF">THAOC_28105</name>
</gene>
<evidence type="ECO:0000313" key="2">
    <source>
        <dbReference type="EMBL" id="EJK52601.1"/>
    </source>
</evidence>
<feature type="compositionally biased region" description="Gly residues" evidence="1">
    <location>
        <begin position="164"/>
        <end position="178"/>
    </location>
</feature>
<feature type="compositionally biased region" description="Acidic residues" evidence="1">
    <location>
        <begin position="60"/>
        <end position="71"/>
    </location>
</feature>
<feature type="compositionally biased region" description="Polar residues" evidence="1">
    <location>
        <begin position="461"/>
        <end position="474"/>
    </location>
</feature>
<feature type="compositionally biased region" description="Polar residues" evidence="1">
    <location>
        <begin position="263"/>
        <end position="273"/>
    </location>
</feature>
<dbReference type="Proteomes" id="UP000266841">
    <property type="component" value="Unassembled WGS sequence"/>
</dbReference>
<dbReference type="OMA" id="WTTRWLE"/>
<evidence type="ECO:0000313" key="3">
    <source>
        <dbReference type="Proteomes" id="UP000266841"/>
    </source>
</evidence>
<dbReference type="eggNOG" id="ENOG502T57H">
    <property type="taxonomic scope" value="Eukaryota"/>
</dbReference>
<dbReference type="Gene3D" id="3.80.10.10">
    <property type="entry name" value="Ribonuclease Inhibitor"/>
    <property type="match status" value="1"/>
</dbReference>